<dbReference type="Gene3D" id="3.40.930.10">
    <property type="entry name" value="Mannitol-specific EII, Chain A"/>
    <property type="match status" value="1"/>
</dbReference>
<proteinExistence type="predicted"/>
<keyword evidence="2" id="KW-0762">Sugar transport</keyword>
<feature type="domain" description="PTS EIIA type-2" evidence="1">
    <location>
        <begin position="1"/>
        <end position="145"/>
    </location>
</feature>
<evidence type="ECO:0000313" key="2">
    <source>
        <dbReference type="EMBL" id="RGC29519.1"/>
    </source>
</evidence>
<evidence type="ECO:0000313" key="3">
    <source>
        <dbReference type="Proteomes" id="UP000261111"/>
    </source>
</evidence>
<comment type="caution">
    <text evidence="2">The sequence shown here is derived from an EMBL/GenBank/DDBJ whole genome shotgun (WGS) entry which is preliminary data.</text>
</comment>
<dbReference type="CDD" id="cd00211">
    <property type="entry name" value="PTS_IIA_fru"/>
    <property type="match status" value="1"/>
</dbReference>
<protein>
    <submittedName>
        <fullName evidence="2">PTS sugar transporter subunit IIA</fullName>
    </submittedName>
</protein>
<evidence type="ECO:0000259" key="1">
    <source>
        <dbReference type="PROSITE" id="PS51094"/>
    </source>
</evidence>
<accession>A0A3E2WQN5</accession>
<dbReference type="Pfam" id="PF00359">
    <property type="entry name" value="PTS_EIIA_2"/>
    <property type="match status" value="1"/>
</dbReference>
<gene>
    <name evidence="2" type="ORF">DWX41_14665</name>
</gene>
<keyword evidence="2" id="KW-0813">Transport</keyword>
<dbReference type="PROSITE" id="PS51094">
    <property type="entry name" value="PTS_EIIA_TYPE_2"/>
    <property type="match status" value="1"/>
</dbReference>
<dbReference type="InterPro" id="IPR002178">
    <property type="entry name" value="PTS_EIIA_type-2_dom"/>
</dbReference>
<dbReference type="Proteomes" id="UP000261111">
    <property type="component" value="Unassembled WGS sequence"/>
</dbReference>
<name>A0A3E2WQN5_9FIRM</name>
<dbReference type="GeneID" id="93332866"/>
<organism evidence="2 3">
    <name type="scientific">Hungatella hathewayi</name>
    <dbReference type="NCBI Taxonomy" id="154046"/>
    <lineage>
        <taxon>Bacteria</taxon>
        <taxon>Bacillati</taxon>
        <taxon>Bacillota</taxon>
        <taxon>Clostridia</taxon>
        <taxon>Lachnospirales</taxon>
        <taxon>Lachnospiraceae</taxon>
        <taxon>Hungatella</taxon>
    </lineage>
</organism>
<reference evidence="2 3" key="1">
    <citation type="submission" date="2018-08" db="EMBL/GenBank/DDBJ databases">
        <title>A genome reference for cultivated species of the human gut microbiota.</title>
        <authorList>
            <person name="Zou Y."/>
            <person name="Xue W."/>
            <person name="Luo G."/>
        </authorList>
    </citation>
    <scope>NUCLEOTIDE SEQUENCE [LARGE SCALE GENOMIC DNA]</scope>
    <source>
        <strain evidence="2 3">AF19-21</strain>
    </source>
</reference>
<dbReference type="AlphaFoldDB" id="A0A3E2WQN5"/>
<dbReference type="InterPro" id="IPR016152">
    <property type="entry name" value="PTrfase/Anion_transptr"/>
</dbReference>
<sequence length="155" mass="17433">MKKEDILVVDGTADSWEQAIHLAGGTLYENGFVKEGFEQACIDREKTYPTGLLMDTSIAIPHTDDQFVIKAGVCILRLKEPVDFYRMDAPDDIVSTRLVFNLALPRGSQQISILQKIIAAVSNTEFTHQCMELETEDLRKMFVKYSLCEEVILGS</sequence>
<dbReference type="InterPro" id="IPR051541">
    <property type="entry name" value="PTS_SugarTrans_NitroReg"/>
</dbReference>
<dbReference type="PANTHER" id="PTHR47738">
    <property type="entry name" value="PTS SYSTEM FRUCTOSE-LIKE EIIA COMPONENT-RELATED"/>
    <property type="match status" value="1"/>
</dbReference>
<dbReference type="SUPFAM" id="SSF55804">
    <property type="entry name" value="Phoshotransferase/anion transport protein"/>
    <property type="match status" value="1"/>
</dbReference>
<dbReference type="PANTHER" id="PTHR47738:SF3">
    <property type="entry name" value="PHOSPHOTRANSFERASE SYSTEM MANNITOL_FRUCTOSE-SPECIFIC IIA DOMAIN CONTAINING PROTEIN"/>
    <property type="match status" value="1"/>
</dbReference>
<dbReference type="RefSeq" id="WP_025654897.1">
    <property type="nucleotide sequence ID" value="NZ_QVIA01000016.1"/>
</dbReference>
<dbReference type="EMBL" id="QVIA01000016">
    <property type="protein sequence ID" value="RGC29519.1"/>
    <property type="molecule type" value="Genomic_DNA"/>
</dbReference>